<keyword evidence="2" id="KW-1185">Reference proteome</keyword>
<evidence type="ECO:0000313" key="1">
    <source>
        <dbReference type="EMBL" id="GAA4430844.1"/>
    </source>
</evidence>
<dbReference type="EMBL" id="BAABHC010000007">
    <property type="protein sequence ID" value="GAA4430844.1"/>
    <property type="molecule type" value="Genomic_DNA"/>
</dbReference>
<protein>
    <submittedName>
        <fullName evidence="1">Uncharacterized protein</fullName>
    </submittedName>
</protein>
<organism evidence="1 2">
    <name type="scientific">Pontibacter saemangeumensis</name>
    <dbReference type="NCBI Taxonomy" id="1084525"/>
    <lineage>
        <taxon>Bacteria</taxon>
        <taxon>Pseudomonadati</taxon>
        <taxon>Bacteroidota</taxon>
        <taxon>Cytophagia</taxon>
        <taxon>Cytophagales</taxon>
        <taxon>Hymenobacteraceae</taxon>
        <taxon>Pontibacter</taxon>
    </lineage>
</organism>
<proteinExistence type="predicted"/>
<gene>
    <name evidence="1" type="ORF">GCM10023188_17910</name>
</gene>
<reference evidence="2" key="1">
    <citation type="journal article" date="2019" name="Int. J. Syst. Evol. Microbiol.">
        <title>The Global Catalogue of Microorganisms (GCM) 10K type strain sequencing project: providing services to taxonomists for standard genome sequencing and annotation.</title>
        <authorList>
            <consortium name="The Broad Institute Genomics Platform"/>
            <consortium name="The Broad Institute Genome Sequencing Center for Infectious Disease"/>
            <person name="Wu L."/>
            <person name="Ma J."/>
        </authorList>
    </citation>
    <scope>NUCLEOTIDE SEQUENCE [LARGE SCALE GENOMIC DNA]</scope>
    <source>
        <strain evidence="2">JCM 17926</strain>
    </source>
</reference>
<dbReference type="Proteomes" id="UP001500552">
    <property type="component" value="Unassembled WGS sequence"/>
</dbReference>
<name>A0ABP8LJD6_9BACT</name>
<sequence length="142" mass="15804">MMFGSTFATKASANKVAAKPTGDKATKALASNRAKLLSNQMITGLQLNNYQSRKIQDINMQVAEQLTAVEQQNAGNQAEIDRLSKNIYAERDRMMENVLSTVQYNDYFGHRKDYNELDKKIAETASVDDLQGLPQNATALNQ</sequence>
<accession>A0ABP8LJD6</accession>
<comment type="caution">
    <text evidence="1">The sequence shown here is derived from an EMBL/GenBank/DDBJ whole genome shotgun (WGS) entry which is preliminary data.</text>
</comment>
<evidence type="ECO:0000313" key="2">
    <source>
        <dbReference type="Proteomes" id="UP001500552"/>
    </source>
</evidence>